<dbReference type="EMBL" id="CP042469">
    <property type="protein sequence ID" value="QOX62484.1"/>
    <property type="molecule type" value="Genomic_DNA"/>
</dbReference>
<keyword evidence="2" id="KW-1185">Reference proteome</keyword>
<protein>
    <submittedName>
        <fullName evidence="1">Response regulator</fullName>
    </submittedName>
</protein>
<gene>
    <name evidence="1" type="ORF">FRZ06_03550</name>
</gene>
<proteinExistence type="predicted"/>
<dbReference type="Proteomes" id="UP000594014">
    <property type="component" value="Chromosome"/>
</dbReference>
<organism evidence="1 2">
    <name type="scientific">Anoxybacterium hadale</name>
    <dbReference type="NCBI Taxonomy" id="3408580"/>
    <lineage>
        <taxon>Bacteria</taxon>
        <taxon>Bacillati</taxon>
        <taxon>Bacillota</taxon>
        <taxon>Clostridia</taxon>
        <taxon>Peptostreptococcales</taxon>
        <taxon>Anaerovoracaceae</taxon>
        <taxon>Anoxybacterium</taxon>
    </lineage>
</organism>
<evidence type="ECO:0000313" key="2">
    <source>
        <dbReference type="Proteomes" id="UP000594014"/>
    </source>
</evidence>
<sequence length="538" mass="62569">MLDRKLRVLIVDDEFHIAMLIKKLIKWDDIGLECVNVVDNGERAYRIITEENPDIVITDIRMPKINGLDLISMTKKENESVKFIVVSGYKEFEYAHKALQYGVNDYLLKPVNEEELNKVLQNICAAFADEGLKQREGEKFKKTISVSEQIIKNNLLNNIIEMNEHPTLADLEEKYNLSFHEGAYRGIDIKLDYWDYEKSDKKQDTITMDKVVMILDSMVKNNVYEYMICKKTNLNIYCILNYNALQWKEIKTIINNILSEIQEYLIGFEQYKITIGIGPEALEFEKIKHSISASHIAVLNRIKLGTGRLIYFDSLQPESKFDLGKHLSVHKESYLMSIESLSRESLEQTIQQMYQKFQNEENHDFAVCYDIAYELIDLFFGHITVQNSEGKQLIQVMQNACQHCYTLELLTGMLKNYLGSYLETCLKQLEIETAKPIRQAKQYINEHYRDKIILEDIATIVDLNPVYFSVLFKKETGMNFSVYLVHIRMEIAKELIRGSNKTIAAIADDVGYKDSRHFSQTFTKTVGIKPALYRKLYS</sequence>
<accession>A0ACD1A800</accession>
<evidence type="ECO:0000313" key="1">
    <source>
        <dbReference type="EMBL" id="QOX62484.1"/>
    </source>
</evidence>
<name>A0ACD1A800_9FIRM</name>
<reference evidence="1" key="1">
    <citation type="submission" date="2019-08" db="EMBL/GenBank/DDBJ databases">
        <title>Genome sequence of Clostridiales bacterium MT110.</title>
        <authorList>
            <person name="Cao J."/>
        </authorList>
    </citation>
    <scope>NUCLEOTIDE SEQUENCE</scope>
    <source>
        <strain evidence="1">MT110</strain>
    </source>
</reference>